<feature type="transmembrane region" description="Helical" evidence="5">
    <location>
        <begin position="43"/>
        <end position="63"/>
    </location>
</feature>
<keyword evidence="3 5" id="KW-1133">Transmembrane helix</keyword>
<feature type="domain" description="DUF202" evidence="6">
    <location>
        <begin position="7"/>
        <end position="63"/>
    </location>
</feature>
<dbReference type="Proteomes" id="UP001385809">
    <property type="component" value="Unassembled WGS sequence"/>
</dbReference>
<gene>
    <name evidence="7" type="ORF">WCD74_03865</name>
</gene>
<proteinExistence type="predicted"/>
<evidence type="ECO:0000256" key="3">
    <source>
        <dbReference type="ARBA" id="ARBA00022989"/>
    </source>
</evidence>
<evidence type="ECO:0000256" key="2">
    <source>
        <dbReference type="ARBA" id="ARBA00022692"/>
    </source>
</evidence>
<feature type="transmembrane region" description="Helical" evidence="5">
    <location>
        <begin position="20"/>
        <end position="37"/>
    </location>
</feature>
<evidence type="ECO:0000256" key="5">
    <source>
        <dbReference type="SAM" id="Phobius"/>
    </source>
</evidence>
<dbReference type="RefSeq" id="WP_337693498.1">
    <property type="nucleotide sequence ID" value="NZ_JBBEGN010000001.1"/>
</dbReference>
<dbReference type="EMBL" id="JBBEGN010000001">
    <property type="protein sequence ID" value="MEJ2866887.1"/>
    <property type="molecule type" value="Genomic_DNA"/>
</dbReference>
<accession>A0ABU8MJW3</accession>
<keyword evidence="2 5" id="KW-0812">Transmembrane</keyword>
<reference evidence="7 8" key="1">
    <citation type="submission" date="2024-03" db="EMBL/GenBank/DDBJ databases">
        <title>Actinomycetospora sp. OC33-EN08, a novel actinomycete isolated from wild orchid (Aerides multiflora).</title>
        <authorList>
            <person name="Suriyachadkun C."/>
        </authorList>
    </citation>
    <scope>NUCLEOTIDE SEQUENCE [LARGE SCALE GENOMIC DNA]</scope>
    <source>
        <strain evidence="7 8">OC33-EN08</strain>
    </source>
</reference>
<name>A0ABU8MJW3_9PSEU</name>
<keyword evidence="8" id="KW-1185">Reference proteome</keyword>
<evidence type="ECO:0000259" key="6">
    <source>
        <dbReference type="Pfam" id="PF02656"/>
    </source>
</evidence>
<comment type="caution">
    <text evidence="7">The sequence shown here is derived from an EMBL/GenBank/DDBJ whole genome shotgun (WGS) entry which is preliminary data.</text>
</comment>
<evidence type="ECO:0000313" key="8">
    <source>
        <dbReference type="Proteomes" id="UP001385809"/>
    </source>
</evidence>
<dbReference type="InterPro" id="IPR003807">
    <property type="entry name" value="DUF202"/>
</dbReference>
<comment type="subcellular location">
    <subcellularLocation>
        <location evidence="1">Endomembrane system</location>
        <topology evidence="1">Multi-pass membrane protein</topology>
    </subcellularLocation>
</comment>
<sequence>MPDLRWFLARERTVLSRLRFSLAFSLAAIAIAVLVPPQVPTPVVVVSGGLCALAGLATAVSTFRS</sequence>
<keyword evidence="4 5" id="KW-0472">Membrane</keyword>
<evidence type="ECO:0000256" key="1">
    <source>
        <dbReference type="ARBA" id="ARBA00004127"/>
    </source>
</evidence>
<dbReference type="Pfam" id="PF02656">
    <property type="entry name" value="DUF202"/>
    <property type="match status" value="1"/>
</dbReference>
<protein>
    <submittedName>
        <fullName evidence="7">DUF202 domain-containing protein</fullName>
    </submittedName>
</protein>
<organism evidence="7 8">
    <name type="scientific">Actinomycetospora aurantiaca</name>
    <dbReference type="NCBI Taxonomy" id="3129233"/>
    <lineage>
        <taxon>Bacteria</taxon>
        <taxon>Bacillati</taxon>
        <taxon>Actinomycetota</taxon>
        <taxon>Actinomycetes</taxon>
        <taxon>Pseudonocardiales</taxon>
        <taxon>Pseudonocardiaceae</taxon>
        <taxon>Actinomycetospora</taxon>
    </lineage>
</organism>
<evidence type="ECO:0000256" key="4">
    <source>
        <dbReference type="ARBA" id="ARBA00023136"/>
    </source>
</evidence>
<evidence type="ECO:0000313" key="7">
    <source>
        <dbReference type="EMBL" id="MEJ2866887.1"/>
    </source>
</evidence>